<evidence type="ECO:0000313" key="1">
    <source>
        <dbReference type="EMBL" id="GAI34236.1"/>
    </source>
</evidence>
<comment type="caution">
    <text evidence="1">The sequence shown here is derived from an EMBL/GenBank/DDBJ whole genome shotgun (WGS) entry which is preliminary data.</text>
</comment>
<feature type="non-terminal residue" evidence="1">
    <location>
        <position position="82"/>
    </location>
</feature>
<protein>
    <recommendedName>
        <fullName evidence="2">Methyltransferase domain-containing protein</fullName>
    </recommendedName>
</protein>
<sequence>MNYFPKSKVFTAKQIASLESKRWKNPGYYREIDRYCTFIVSEGVRVLELGCATGRLLAATRPSYGLGIDIDAEQIAAARHIH</sequence>
<dbReference type="Gene3D" id="3.40.50.150">
    <property type="entry name" value="Vaccinia Virus protein VP39"/>
    <property type="match status" value="1"/>
</dbReference>
<proteinExistence type="predicted"/>
<dbReference type="SUPFAM" id="SSF53335">
    <property type="entry name" value="S-adenosyl-L-methionine-dependent methyltransferases"/>
    <property type="match status" value="1"/>
</dbReference>
<name>X1NVI9_9ZZZZ</name>
<organism evidence="1">
    <name type="scientific">marine sediment metagenome</name>
    <dbReference type="NCBI Taxonomy" id="412755"/>
    <lineage>
        <taxon>unclassified sequences</taxon>
        <taxon>metagenomes</taxon>
        <taxon>ecological metagenomes</taxon>
    </lineage>
</organism>
<evidence type="ECO:0008006" key="2">
    <source>
        <dbReference type="Google" id="ProtNLM"/>
    </source>
</evidence>
<reference evidence="1" key="1">
    <citation type="journal article" date="2014" name="Front. Microbiol.">
        <title>High frequency of phylogenetically diverse reductive dehalogenase-homologous genes in deep subseafloor sedimentary metagenomes.</title>
        <authorList>
            <person name="Kawai M."/>
            <person name="Futagami T."/>
            <person name="Toyoda A."/>
            <person name="Takaki Y."/>
            <person name="Nishi S."/>
            <person name="Hori S."/>
            <person name="Arai W."/>
            <person name="Tsubouchi T."/>
            <person name="Morono Y."/>
            <person name="Uchiyama I."/>
            <person name="Ito T."/>
            <person name="Fujiyama A."/>
            <person name="Inagaki F."/>
            <person name="Takami H."/>
        </authorList>
    </citation>
    <scope>NUCLEOTIDE SEQUENCE</scope>
    <source>
        <strain evidence="1">Expedition CK06-06</strain>
    </source>
</reference>
<dbReference type="InterPro" id="IPR029063">
    <property type="entry name" value="SAM-dependent_MTases_sf"/>
</dbReference>
<dbReference type="EMBL" id="BARV01028477">
    <property type="protein sequence ID" value="GAI34236.1"/>
    <property type="molecule type" value="Genomic_DNA"/>
</dbReference>
<dbReference type="CDD" id="cd02440">
    <property type="entry name" value="AdoMet_MTases"/>
    <property type="match status" value="1"/>
</dbReference>
<dbReference type="AlphaFoldDB" id="X1NVI9"/>
<gene>
    <name evidence="1" type="ORF">S06H3_45576</name>
</gene>
<accession>X1NVI9</accession>